<protein>
    <submittedName>
        <fullName evidence="1">(Mediterranean fruit fly) hypothetical protein</fullName>
    </submittedName>
</protein>
<organism evidence="1 2">
    <name type="scientific">Ceratitis capitata</name>
    <name type="common">Mediterranean fruit fly</name>
    <name type="synonym">Tephritis capitata</name>
    <dbReference type="NCBI Taxonomy" id="7213"/>
    <lineage>
        <taxon>Eukaryota</taxon>
        <taxon>Metazoa</taxon>
        <taxon>Ecdysozoa</taxon>
        <taxon>Arthropoda</taxon>
        <taxon>Hexapoda</taxon>
        <taxon>Insecta</taxon>
        <taxon>Pterygota</taxon>
        <taxon>Neoptera</taxon>
        <taxon>Endopterygota</taxon>
        <taxon>Diptera</taxon>
        <taxon>Brachycera</taxon>
        <taxon>Muscomorpha</taxon>
        <taxon>Tephritoidea</taxon>
        <taxon>Tephritidae</taxon>
        <taxon>Ceratitis</taxon>
        <taxon>Ceratitis</taxon>
    </lineage>
</organism>
<gene>
    <name evidence="1" type="ORF">CCAP1982_LOCUS1672</name>
</gene>
<sequence>CIRSENPSPLPNTHPLAGFGRGEETRVIFYPQQLPNRSSVCHLNNSNEGLLSPCYSFATLPEVAGAGEWKANCV</sequence>
<dbReference type="EMBL" id="CAJHJT010000001">
    <property type="protein sequence ID" value="CAD6992835.1"/>
    <property type="molecule type" value="Genomic_DNA"/>
</dbReference>
<name>A0A811U6F0_CERCA</name>
<evidence type="ECO:0000313" key="2">
    <source>
        <dbReference type="Proteomes" id="UP000606786"/>
    </source>
</evidence>
<evidence type="ECO:0000313" key="1">
    <source>
        <dbReference type="EMBL" id="CAD6992835.1"/>
    </source>
</evidence>
<dbReference type="Proteomes" id="UP000606786">
    <property type="component" value="Unassembled WGS sequence"/>
</dbReference>
<feature type="non-terminal residue" evidence="1">
    <location>
        <position position="1"/>
    </location>
</feature>
<dbReference type="AlphaFoldDB" id="A0A811U6F0"/>
<comment type="caution">
    <text evidence="1">The sequence shown here is derived from an EMBL/GenBank/DDBJ whole genome shotgun (WGS) entry which is preliminary data.</text>
</comment>
<reference evidence="1" key="1">
    <citation type="submission" date="2020-11" db="EMBL/GenBank/DDBJ databases">
        <authorList>
            <person name="Whitehead M."/>
        </authorList>
    </citation>
    <scope>NUCLEOTIDE SEQUENCE</scope>
    <source>
        <strain evidence="1">EGII</strain>
    </source>
</reference>
<accession>A0A811U6F0</accession>
<proteinExistence type="predicted"/>
<keyword evidence="2" id="KW-1185">Reference proteome</keyword>